<organism evidence="1 2">
    <name type="scientific">Tetradesmus obliquus</name>
    <name type="common">Green alga</name>
    <name type="synonym">Acutodesmus obliquus</name>
    <dbReference type="NCBI Taxonomy" id="3088"/>
    <lineage>
        <taxon>Eukaryota</taxon>
        <taxon>Viridiplantae</taxon>
        <taxon>Chlorophyta</taxon>
        <taxon>core chlorophytes</taxon>
        <taxon>Chlorophyceae</taxon>
        <taxon>CS clade</taxon>
        <taxon>Sphaeropleales</taxon>
        <taxon>Scenedesmaceae</taxon>
        <taxon>Tetradesmus</taxon>
    </lineage>
</organism>
<protein>
    <recommendedName>
        <fullName evidence="3">F-box domain-containing protein</fullName>
    </recommendedName>
</protein>
<gene>
    <name evidence="1" type="ORF">OEZ85_008323</name>
</gene>
<dbReference type="EMBL" id="CP126208">
    <property type="protein sequence ID" value="WIA08904.1"/>
    <property type="molecule type" value="Genomic_DNA"/>
</dbReference>
<dbReference type="Proteomes" id="UP001244341">
    <property type="component" value="Chromosome 1b"/>
</dbReference>
<sequence>MQDTEAAMENAPDPEQPVQLPEALMLHILSLLPAAQQAYTARRVCKAACARLRHMTTISATSADLPLAALQEMFLHNATSMYKQWHLAAARAACGDLQGLQWLHSSGCAWDGARPALPLGPVGLHWRSCQRPLGGAGVGKTGRLQV</sequence>
<accession>A0ABY8TII2</accession>
<name>A0ABY8TII2_TETOB</name>
<evidence type="ECO:0000313" key="2">
    <source>
        <dbReference type="Proteomes" id="UP001244341"/>
    </source>
</evidence>
<proteinExistence type="predicted"/>
<reference evidence="1 2" key="1">
    <citation type="submission" date="2023-05" db="EMBL/GenBank/DDBJ databases">
        <title>A 100% complete, gapless, phased diploid assembly of the Scenedesmus obliquus UTEX 3031 genome.</title>
        <authorList>
            <person name="Biondi T.C."/>
            <person name="Hanschen E.R."/>
            <person name="Kwon T."/>
            <person name="Eng W."/>
            <person name="Kruse C.P.S."/>
            <person name="Koehler S.I."/>
            <person name="Kunde Y."/>
            <person name="Gleasner C.D."/>
            <person name="You Mak K.T."/>
            <person name="Polle J."/>
            <person name="Hovde B.T."/>
            <person name="Starkenburg S.R."/>
        </authorList>
    </citation>
    <scope>NUCLEOTIDE SEQUENCE [LARGE SCALE GENOMIC DNA]</scope>
    <source>
        <strain evidence="1 2">DOE0152z</strain>
    </source>
</reference>
<dbReference type="SUPFAM" id="SSF81383">
    <property type="entry name" value="F-box domain"/>
    <property type="match status" value="1"/>
</dbReference>
<keyword evidence="2" id="KW-1185">Reference proteome</keyword>
<evidence type="ECO:0000313" key="1">
    <source>
        <dbReference type="EMBL" id="WIA08904.1"/>
    </source>
</evidence>
<evidence type="ECO:0008006" key="3">
    <source>
        <dbReference type="Google" id="ProtNLM"/>
    </source>
</evidence>
<dbReference type="InterPro" id="IPR036047">
    <property type="entry name" value="F-box-like_dom_sf"/>
</dbReference>